<dbReference type="RefSeq" id="WP_048618010.1">
    <property type="nucleotide sequence ID" value="NZ_CCKH01000096.1"/>
</dbReference>
<dbReference type="GO" id="GO:0008806">
    <property type="term" value="F:carboxymethylenebutenolidase activity"/>
    <property type="evidence" value="ECO:0007669"/>
    <property type="project" value="UniProtKB-EC"/>
</dbReference>
<feature type="domain" description="Dienelactone hydrolase" evidence="1">
    <location>
        <begin position="24"/>
        <end position="225"/>
    </location>
</feature>
<dbReference type="AlphaFoldDB" id="A0AA87C3L5"/>
<dbReference type="PANTHER" id="PTHR46623">
    <property type="entry name" value="CARBOXYMETHYLENEBUTENOLIDASE-RELATED"/>
    <property type="match status" value="1"/>
</dbReference>
<evidence type="ECO:0000313" key="2">
    <source>
        <dbReference type="EMBL" id="CDU00208.1"/>
    </source>
</evidence>
<dbReference type="InterPro" id="IPR029058">
    <property type="entry name" value="AB_hydrolase_fold"/>
</dbReference>
<sequence>MCHGQANKYFPEEDVRGEFNNGLEGLLFGDENTQKRIAILPDIYGVSPFYKGFSTFVASKGARVFLVNTFADFGELPEVTREAAFARRDKVADKAFVDKFEAFCEEQSIDGVIGFCLGGYYIFELARRNVSQDLVGFYGFPQGMKNFDPLPVPFDYLETVSKHHVSLMSANDHVVGHENIQKLANVSKRNAAVDVRIYQDSAHSFLADLDGNDVSLKQNAEDSLSVCLQALGLSVNCFVKNL</sequence>
<dbReference type="Proteomes" id="UP000041625">
    <property type="component" value="Unassembled WGS sequence"/>
</dbReference>
<keyword evidence="2" id="KW-0378">Hydrolase</keyword>
<dbReference type="Pfam" id="PF01738">
    <property type="entry name" value="DLH"/>
    <property type="match status" value="1"/>
</dbReference>
<evidence type="ECO:0000259" key="1">
    <source>
        <dbReference type="Pfam" id="PF01738"/>
    </source>
</evidence>
<dbReference type="InterPro" id="IPR051049">
    <property type="entry name" value="Dienelactone_hydrolase-like"/>
</dbReference>
<reference evidence="2 3" key="1">
    <citation type="submission" date="2014-06" db="EMBL/GenBank/DDBJ databases">
        <authorList>
            <person name="Le Roux F."/>
        </authorList>
    </citation>
    <scope>NUCLEOTIDE SEQUENCE [LARGE SCALE GENOMIC DNA]</scope>
    <source>
        <strain evidence="2 3">J2-31</strain>
    </source>
</reference>
<gene>
    <name evidence="2" type="primary">tfdEII</name>
    <name evidence="2" type="ORF">VCR31J2_80034</name>
</gene>
<dbReference type="EMBL" id="CCKJ01000234">
    <property type="protein sequence ID" value="CDU00208.1"/>
    <property type="molecule type" value="Genomic_DNA"/>
</dbReference>
<keyword evidence="3" id="KW-1185">Reference proteome</keyword>
<evidence type="ECO:0000313" key="3">
    <source>
        <dbReference type="Proteomes" id="UP000041625"/>
    </source>
</evidence>
<dbReference type="SUPFAM" id="SSF53474">
    <property type="entry name" value="alpha/beta-Hydrolases"/>
    <property type="match status" value="1"/>
</dbReference>
<comment type="caution">
    <text evidence="2">The sequence shown here is derived from an EMBL/GenBank/DDBJ whole genome shotgun (WGS) entry which is preliminary data.</text>
</comment>
<dbReference type="PANTHER" id="PTHR46623:SF6">
    <property type="entry name" value="ALPHA_BETA-HYDROLASES SUPERFAMILY PROTEIN"/>
    <property type="match status" value="1"/>
</dbReference>
<accession>A0AA87C3L5</accession>
<protein>
    <submittedName>
        <fullName evidence="2">Carboxymethylenebutenolidase 2</fullName>
        <ecNumber evidence="2">3.1.1.45</ecNumber>
    </submittedName>
</protein>
<organism evidence="2 3">
    <name type="scientific">Vibrio coralliirubri</name>
    <dbReference type="NCBI Taxonomy" id="1516159"/>
    <lineage>
        <taxon>Bacteria</taxon>
        <taxon>Pseudomonadati</taxon>
        <taxon>Pseudomonadota</taxon>
        <taxon>Gammaproteobacteria</taxon>
        <taxon>Vibrionales</taxon>
        <taxon>Vibrionaceae</taxon>
        <taxon>Vibrio</taxon>
    </lineage>
</organism>
<dbReference type="InterPro" id="IPR002925">
    <property type="entry name" value="Dienelactn_hydro"/>
</dbReference>
<dbReference type="Gene3D" id="3.40.50.1820">
    <property type="entry name" value="alpha/beta hydrolase"/>
    <property type="match status" value="1"/>
</dbReference>
<dbReference type="EC" id="3.1.1.45" evidence="2"/>
<proteinExistence type="predicted"/>
<name>A0AA87C3L5_9VIBR</name>